<sequence>MNSSKTQAVTGVIEPLYLDCTVPWPICFYADSIVQCQTGINQFNEKKIIDLSIGDIVRAYDFGKRAICETAVTGITKHQNENGFVRLIKMFFQDSEGNEKAFQLSGGHYTFLIREKQPIFVLSQDVQNGDQLVNTTSKGEHKVQVTRVESTFVSVNEIVSVKTETRTMVVDNIVASTLARESENELQDVSGYYLD</sequence>
<dbReference type="SUPFAM" id="SSF51294">
    <property type="entry name" value="Hedgehog/intein (Hint) domain"/>
    <property type="match status" value="1"/>
</dbReference>
<reference evidence="2 3" key="1">
    <citation type="submission" date="2014-06" db="EMBL/GenBank/DDBJ databases">
        <authorList>
            <person name="Swart Estienne"/>
        </authorList>
    </citation>
    <scope>NUCLEOTIDE SEQUENCE [LARGE SCALE GENOMIC DNA]</scope>
    <source>
        <strain evidence="2 3">130c</strain>
    </source>
</reference>
<evidence type="ECO:0000313" key="3">
    <source>
        <dbReference type="Proteomes" id="UP000039865"/>
    </source>
</evidence>
<dbReference type="GO" id="GO:0016540">
    <property type="term" value="P:protein autoprocessing"/>
    <property type="evidence" value="ECO:0007669"/>
    <property type="project" value="InterPro"/>
</dbReference>
<feature type="domain" description="Hedgehog protein Hint" evidence="1">
    <location>
        <begin position="27"/>
        <end position="188"/>
    </location>
</feature>
<organism evidence="2 3">
    <name type="scientific">Stylonychia lemnae</name>
    <name type="common">Ciliate</name>
    <dbReference type="NCBI Taxonomy" id="5949"/>
    <lineage>
        <taxon>Eukaryota</taxon>
        <taxon>Sar</taxon>
        <taxon>Alveolata</taxon>
        <taxon>Ciliophora</taxon>
        <taxon>Intramacronucleata</taxon>
        <taxon>Spirotrichea</taxon>
        <taxon>Stichotrichia</taxon>
        <taxon>Sporadotrichida</taxon>
        <taxon>Oxytrichidae</taxon>
        <taxon>Stylonychinae</taxon>
        <taxon>Stylonychia</taxon>
    </lineage>
</organism>
<keyword evidence="3" id="KW-1185">Reference proteome</keyword>
<dbReference type="EMBL" id="CCKQ01015227">
    <property type="protein sequence ID" value="CDW87033.1"/>
    <property type="molecule type" value="Genomic_DNA"/>
</dbReference>
<evidence type="ECO:0000313" key="2">
    <source>
        <dbReference type="EMBL" id="CDW87033.1"/>
    </source>
</evidence>
<dbReference type="AlphaFoldDB" id="A0A078B1E9"/>
<dbReference type="Pfam" id="PF01079">
    <property type="entry name" value="Hint"/>
    <property type="match status" value="1"/>
</dbReference>
<protein>
    <recommendedName>
        <fullName evidence="1">Hedgehog protein Hint domain-containing protein</fullName>
    </recommendedName>
</protein>
<evidence type="ECO:0000259" key="1">
    <source>
        <dbReference type="Pfam" id="PF01079"/>
    </source>
</evidence>
<dbReference type="InterPro" id="IPR036844">
    <property type="entry name" value="Hint_dom_sf"/>
</dbReference>
<accession>A0A078B1E9</accession>
<dbReference type="Gene3D" id="2.170.16.10">
    <property type="entry name" value="Hedgehog/Intein (Hint) domain"/>
    <property type="match status" value="1"/>
</dbReference>
<dbReference type="InParanoid" id="A0A078B1E9"/>
<proteinExistence type="predicted"/>
<name>A0A078B1E9_STYLE</name>
<gene>
    <name evidence="2" type="primary">Contig1670.g1816</name>
    <name evidence="2" type="ORF">STYLEM_16135</name>
</gene>
<dbReference type="InterPro" id="IPR001767">
    <property type="entry name" value="Hedgehog_Hint"/>
</dbReference>
<dbReference type="Proteomes" id="UP000039865">
    <property type="component" value="Unassembled WGS sequence"/>
</dbReference>